<protein>
    <submittedName>
        <fullName evidence="1">Uncharacterized protein</fullName>
    </submittedName>
</protein>
<evidence type="ECO:0000313" key="1">
    <source>
        <dbReference type="EMBL" id="KAK5772831.1"/>
    </source>
</evidence>
<organism evidence="1 2">
    <name type="scientific">Gossypium arboreum</name>
    <name type="common">Tree cotton</name>
    <name type="synonym">Gossypium nanking</name>
    <dbReference type="NCBI Taxonomy" id="29729"/>
    <lineage>
        <taxon>Eukaryota</taxon>
        <taxon>Viridiplantae</taxon>
        <taxon>Streptophyta</taxon>
        <taxon>Embryophyta</taxon>
        <taxon>Tracheophyta</taxon>
        <taxon>Spermatophyta</taxon>
        <taxon>Magnoliopsida</taxon>
        <taxon>eudicotyledons</taxon>
        <taxon>Gunneridae</taxon>
        <taxon>Pentapetalae</taxon>
        <taxon>rosids</taxon>
        <taxon>malvids</taxon>
        <taxon>Malvales</taxon>
        <taxon>Malvaceae</taxon>
        <taxon>Malvoideae</taxon>
        <taxon>Gossypium</taxon>
    </lineage>
</organism>
<accession>A0ABR0MHV8</accession>
<keyword evidence="2" id="KW-1185">Reference proteome</keyword>
<evidence type="ECO:0000313" key="2">
    <source>
        <dbReference type="Proteomes" id="UP001358586"/>
    </source>
</evidence>
<reference evidence="1 2" key="1">
    <citation type="submission" date="2023-03" db="EMBL/GenBank/DDBJ databases">
        <title>WGS of Gossypium arboreum.</title>
        <authorList>
            <person name="Yu D."/>
        </authorList>
    </citation>
    <scope>NUCLEOTIDE SEQUENCE [LARGE SCALE GENOMIC DNA]</scope>
    <source>
        <tissue evidence="1">Leaf</tissue>
    </source>
</reference>
<sequence length="95" mass="11089">MRVEAAKRGGLLCANCKGWCTKLEQYFKAEGITANVEVRTIMLHMEGKTFDQHLFYTQRQRGFHMMSWDSYVHNMEDFCGWSSFHGLMADLMSLK</sequence>
<dbReference type="EMBL" id="JARKNE010000013">
    <property type="protein sequence ID" value="KAK5772831.1"/>
    <property type="molecule type" value="Genomic_DNA"/>
</dbReference>
<gene>
    <name evidence="1" type="ORF">PVK06_049130</name>
</gene>
<name>A0ABR0MHV8_GOSAR</name>
<proteinExistence type="predicted"/>
<dbReference type="Proteomes" id="UP001358586">
    <property type="component" value="Chromosome 13"/>
</dbReference>
<comment type="caution">
    <text evidence="1">The sequence shown here is derived from an EMBL/GenBank/DDBJ whole genome shotgun (WGS) entry which is preliminary data.</text>
</comment>